<dbReference type="EMBL" id="KQ241719">
    <property type="protein sequence ID" value="KNC85128.1"/>
    <property type="molecule type" value="Genomic_DNA"/>
</dbReference>
<dbReference type="eggNOG" id="ENOG502S8A8">
    <property type="taxonomic scope" value="Eukaryota"/>
</dbReference>
<keyword evidence="3" id="KW-1185">Reference proteome</keyword>
<name>A0A0L0GA65_9EUKA</name>
<dbReference type="OrthoDB" id="192262at2759"/>
<sequence length="138" mass="15177">MSGQRRNVFTRDNMRANAGADAQRSSGGNGNGIFTENPDWVKLFWSVLIDLIGALTYLVPGFGELIDVFWAPVQAYLVSTMYGFGPLTALSFFEEILPGTDFIPTATIGWVSQHTNVVPYFSDRMSASQGRRGAPYSQ</sequence>
<reference evidence="2 3" key="1">
    <citation type="submission" date="2011-02" db="EMBL/GenBank/DDBJ databases">
        <title>The Genome Sequence of Sphaeroforma arctica JP610.</title>
        <authorList>
            <consortium name="The Broad Institute Genome Sequencing Platform"/>
            <person name="Russ C."/>
            <person name="Cuomo C."/>
            <person name="Young S.K."/>
            <person name="Zeng Q."/>
            <person name="Gargeya S."/>
            <person name="Alvarado L."/>
            <person name="Berlin A."/>
            <person name="Chapman S.B."/>
            <person name="Chen Z."/>
            <person name="Freedman E."/>
            <person name="Gellesch M."/>
            <person name="Goldberg J."/>
            <person name="Griggs A."/>
            <person name="Gujja S."/>
            <person name="Heilman E."/>
            <person name="Heiman D."/>
            <person name="Howarth C."/>
            <person name="Mehta T."/>
            <person name="Neiman D."/>
            <person name="Pearson M."/>
            <person name="Roberts A."/>
            <person name="Saif S."/>
            <person name="Shea T."/>
            <person name="Shenoy N."/>
            <person name="Sisk P."/>
            <person name="Stolte C."/>
            <person name="Sykes S."/>
            <person name="White J."/>
            <person name="Yandava C."/>
            <person name="Burger G."/>
            <person name="Gray M.W."/>
            <person name="Holland P.W.H."/>
            <person name="King N."/>
            <person name="Lang F.B.F."/>
            <person name="Roger A.J."/>
            <person name="Ruiz-Trillo I."/>
            <person name="Haas B."/>
            <person name="Nusbaum C."/>
            <person name="Birren B."/>
        </authorList>
    </citation>
    <scope>NUCLEOTIDE SEQUENCE [LARGE SCALE GENOMIC DNA]</scope>
    <source>
        <strain evidence="2 3">JP610</strain>
    </source>
</reference>
<keyword evidence="1" id="KW-0472">Membrane</keyword>
<gene>
    <name evidence="2" type="ORF">SARC_02683</name>
</gene>
<keyword evidence="1" id="KW-1133">Transmembrane helix</keyword>
<feature type="transmembrane region" description="Helical" evidence="1">
    <location>
        <begin position="43"/>
        <end position="63"/>
    </location>
</feature>
<evidence type="ECO:0000313" key="3">
    <source>
        <dbReference type="Proteomes" id="UP000054560"/>
    </source>
</evidence>
<dbReference type="RefSeq" id="XP_014159030.1">
    <property type="nucleotide sequence ID" value="XM_014303555.1"/>
</dbReference>
<proteinExistence type="predicted"/>
<accession>A0A0L0GA65</accession>
<evidence type="ECO:0000256" key="1">
    <source>
        <dbReference type="SAM" id="Phobius"/>
    </source>
</evidence>
<organism evidence="2 3">
    <name type="scientific">Sphaeroforma arctica JP610</name>
    <dbReference type="NCBI Taxonomy" id="667725"/>
    <lineage>
        <taxon>Eukaryota</taxon>
        <taxon>Ichthyosporea</taxon>
        <taxon>Ichthyophonida</taxon>
        <taxon>Sphaeroforma</taxon>
    </lineage>
</organism>
<feature type="transmembrane region" description="Helical" evidence="1">
    <location>
        <begin position="75"/>
        <end position="93"/>
    </location>
</feature>
<protein>
    <submittedName>
        <fullName evidence="2">Uncharacterized protein</fullName>
    </submittedName>
</protein>
<keyword evidence="1" id="KW-0812">Transmembrane</keyword>
<dbReference type="AlphaFoldDB" id="A0A0L0GA65"/>
<dbReference type="Proteomes" id="UP000054560">
    <property type="component" value="Unassembled WGS sequence"/>
</dbReference>
<dbReference type="GeneID" id="25903187"/>
<evidence type="ECO:0000313" key="2">
    <source>
        <dbReference type="EMBL" id="KNC85128.1"/>
    </source>
</evidence>